<reference evidence="4 5" key="1">
    <citation type="submission" date="2019-01" db="EMBL/GenBank/DDBJ databases">
        <title>Novel species of Nocardioides.</title>
        <authorList>
            <person name="Liu Q."/>
            <person name="Xin Y.-H."/>
        </authorList>
    </citation>
    <scope>NUCLEOTIDE SEQUENCE [LARGE SCALE GENOMIC DNA]</scope>
    <source>
        <strain evidence="4 5">CGMCC 4.6875</strain>
    </source>
</reference>
<name>A0A4Q2SLY6_9ACTN</name>
<dbReference type="PANTHER" id="PTHR43877">
    <property type="entry name" value="AMINOALKYLPHOSPHONATE N-ACETYLTRANSFERASE-RELATED-RELATED"/>
    <property type="match status" value="1"/>
</dbReference>
<dbReference type="SUPFAM" id="SSF55729">
    <property type="entry name" value="Acyl-CoA N-acyltransferases (Nat)"/>
    <property type="match status" value="1"/>
</dbReference>
<evidence type="ECO:0000313" key="4">
    <source>
        <dbReference type="EMBL" id="RYC05134.1"/>
    </source>
</evidence>
<dbReference type="InterPro" id="IPR016181">
    <property type="entry name" value="Acyl_CoA_acyltransferase"/>
</dbReference>
<organism evidence="4 5">
    <name type="scientific">Nocardioides ganghwensis</name>
    <dbReference type="NCBI Taxonomy" id="252230"/>
    <lineage>
        <taxon>Bacteria</taxon>
        <taxon>Bacillati</taxon>
        <taxon>Actinomycetota</taxon>
        <taxon>Actinomycetes</taxon>
        <taxon>Propionibacteriales</taxon>
        <taxon>Nocardioidaceae</taxon>
        <taxon>Nocardioides</taxon>
    </lineage>
</organism>
<comment type="caution">
    <text evidence="4">The sequence shown here is derived from an EMBL/GenBank/DDBJ whole genome shotgun (WGS) entry which is preliminary data.</text>
</comment>
<dbReference type="GO" id="GO:0016747">
    <property type="term" value="F:acyltransferase activity, transferring groups other than amino-acyl groups"/>
    <property type="evidence" value="ECO:0007669"/>
    <property type="project" value="InterPro"/>
</dbReference>
<dbReference type="EMBL" id="SDWU01000001">
    <property type="protein sequence ID" value="RYC05134.1"/>
    <property type="molecule type" value="Genomic_DNA"/>
</dbReference>
<keyword evidence="2" id="KW-0012">Acyltransferase</keyword>
<protein>
    <submittedName>
        <fullName evidence="4">N-acetyltransferase</fullName>
    </submittedName>
</protein>
<evidence type="ECO:0000256" key="2">
    <source>
        <dbReference type="ARBA" id="ARBA00023315"/>
    </source>
</evidence>
<dbReference type="Pfam" id="PF13302">
    <property type="entry name" value="Acetyltransf_3"/>
    <property type="match status" value="1"/>
</dbReference>
<keyword evidence="5" id="KW-1185">Reference proteome</keyword>
<gene>
    <name evidence="4" type="ORF">EUA07_01175</name>
</gene>
<dbReference type="AlphaFoldDB" id="A0A4Q2SLY6"/>
<evidence type="ECO:0000313" key="5">
    <source>
        <dbReference type="Proteomes" id="UP000293291"/>
    </source>
</evidence>
<sequence>MDDAACEVRLRNGDAVWIRPIRDTDAAELQRAFALMSEASQYRRFMTGTPRLTDSQAAYFTAVDHVDHEAYVAHSPDDETWIIGVARFIRYPSAPDDAELAVTVADSWHGRGLGTALLRVLTARAIAVGVKRFRAEMMADNEAVLSLLRSAGMTDETVSGDVASGHIVLAPPS</sequence>
<dbReference type="OrthoDB" id="4256927at2"/>
<accession>A0A4Q2SLY6</accession>
<dbReference type="RefSeq" id="WP_129453156.1">
    <property type="nucleotide sequence ID" value="NZ_JACXYX010000003.1"/>
</dbReference>
<evidence type="ECO:0000256" key="1">
    <source>
        <dbReference type="ARBA" id="ARBA00022679"/>
    </source>
</evidence>
<dbReference type="InterPro" id="IPR050832">
    <property type="entry name" value="Bact_Acetyltransf"/>
</dbReference>
<dbReference type="Gene3D" id="3.40.630.30">
    <property type="match status" value="1"/>
</dbReference>
<proteinExistence type="predicted"/>
<dbReference type="InterPro" id="IPR000182">
    <property type="entry name" value="GNAT_dom"/>
</dbReference>
<feature type="domain" description="N-acetyltransferase" evidence="3">
    <location>
        <begin position="19"/>
        <end position="173"/>
    </location>
</feature>
<keyword evidence="1 4" id="KW-0808">Transferase</keyword>
<dbReference type="PROSITE" id="PS51186">
    <property type="entry name" value="GNAT"/>
    <property type="match status" value="1"/>
</dbReference>
<dbReference type="CDD" id="cd04301">
    <property type="entry name" value="NAT_SF"/>
    <property type="match status" value="1"/>
</dbReference>
<evidence type="ECO:0000259" key="3">
    <source>
        <dbReference type="PROSITE" id="PS51186"/>
    </source>
</evidence>
<dbReference type="Proteomes" id="UP000293291">
    <property type="component" value="Unassembled WGS sequence"/>
</dbReference>